<dbReference type="AlphaFoldDB" id="A0A5C7FAR3"/>
<dbReference type="PROSITE" id="PS51186">
    <property type="entry name" value="GNAT"/>
    <property type="match status" value="1"/>
</dbReference>
<keyword evidence="6 9" id="KW-0808">Transferase</keyword>
<evidence type="ECO:0000256" key="5">
    <source>
        <dbReference type="ARBA" id="ARBA00017935"/>
    </source>
</evidence>
<dbReference type="RefSeq" id="WP_147802200.1">
    <property type="nucleotide sequence ID" value="NZ_CP144914.1"/>
</dbReference>
<evidence type="ECO:0000256" key="8">
    <source>
        <dbReference type="ARBA" id="ARBA00048924"/>
    </source>
</evidence>
<comment type="catalytic activity">
    <reaction evidence="8 9">
        <text>L-2,4-diaminobutanoate + acetyl-CoA = (2S)-4-acetamido-2-aminobutanoate + CoA + H(+)</text>
        <dbReference type="Rhea" id="RHEA:16901"/>
        <dbReference type="ChEBI" id="CHEBI:15378"/>
        <dbReference type="ChEBI" id="CHEBI:57287"/>
        <dbReference type="ChEBI" id="CHEBI:57288"/>
        <dbReference type="ChEBI" id="CHEBI:58761"/>
        <dbReference type="ChEBI" id="CHEBI:58929"/>
        <dbReference type="EC" id="2.3.1.178"/>
    </reaction>
</comment>
<name>A0A5C7FAR3_9BACI</name>
<dbReference type="Proteomes" id="UP000321816">
    <property type="component" value="Chromosome"/>
</dbReference>
<keyword evidence="12" id="KW-1185">Reference proteome</keyword>
<comment type="similarity">
    <text evidence="3 9">Belongs to the acetyltransferase family. EctA subfamily.</text>
</comment>
<evidence type="ECO:0000256" key="9">
    <source>
        <dbReference type="RuleBase" id="RU365045"/>
    </source>
</evidence>
<dbReference type="InterPro" id="IPR000182">
    <property type="entry name" value="GNAT_dom"/>
</dbReference>
<evidence type="ECO:0000256" key="3">
    <source>
        <dbReference type="ARBA" id="ARBA00010712"/>
    </source>
</evidence>
<dbReference type="SUPFAM" id="SSF55729">
    <property type="entry name" value="Acyl-CoA N-acyltransferases (Nat)"/>
    <property type="match status" value="1"/>
</dbReference>
<dbReference type="EC" id="2.3.1.178" evidence="4 9"/>
<evidence type="ECO:0000256" key="1">
    <source>
        <dbReference type="ARBA" id="ARBA00003741"/>
    </source>
</evidence>
<accession>A0A5C7FAR3</accession>
<dbReference type="KEGG" id="ahal:FTX54_008625"/>
<protein>
    <recommendedName>
        <fullName evidence="5 9">L-2,4-diaminobutyric acid acetyltransferase</fullName>
        <shortName evidence="9">DABA acetyltransferase</shortName>
        <ecNumber evidence="4 9">2.3.1.178</ecNumber>
    </recommendedName>
</protein>
<evidence type="ECO:0000256" key="2">
    <source>
        <dbReference type="ARBA" id="ARBA00004978"/>
    </source>
</evidence>
<evidence type="ECO:0000256" key="7">
    <source>
        <dbReference type="ARBA" id="ARBA00023315"/>
    </source>
</evidence>
<dbReference type="GO" id="GO:0033816">
    <property type="term" value="F:diaminobutyrate acetyltransferase activity"/>
    <property type="evidence" value="ECO:0007669"/>
    <property type="project" value="UniProtKB-EC"/>
</dbReference>
<evidence type="ECO:0000256" key="6">
    <source>
        <dbReference type="ARBA" id="ARBA00022679"/>
    </source>
</evidence>
<evidence type="ECO:0000313" key="12">
    <source>
        <dbReference type="Proteomes" id="UP000321816"/>
    </source>
</evidence>
<dbReference type="GO" id="GO:0019491">
    <property type="term" value="P:ectoine biosynthetic process"/>
    <property type="evidence" value="ECO:0007669"/>
    <property type="project" value="UniProtKB-UniPathway"/>
</dbReference>
<evidence type="ECO:0000259" key="10">
    <source>
        <dbReference type="PROSITE" id="PS51186"/>
    </source>
</evidence>
<dbReference type="InterPro" id="IPR016181">
    <property type="entry name" value="Acyl_CoA_acyltransferase"/>
</dbReference>
<comment type="function">
    <text evidence="1 9">Catalyzes the acetylation of L-2,4-diaminobutyrate (DABA) to gamma-N-acetyl-alpha,gamma-diaminobutyric acid (ADABA) with acetyl coenzyme A.</text>
</comment>
<dbReference type="InterPro" id="IPR012772">
    <property type="entry name" value="Ectoine_EctA"/>
</dbReference>
<dbReference type="OrthoDB" id="2436196at2"/>
<evidence type="ECO:0000256" key="4">
    <source>
        <dbReference type="ARBA" id="ARBA00012355"/>
    </source>
</evidence>
<keyword evidence="7 9" id="KW-0012">Acyltransferase</keyword>
<dbReference type="NCBIfam" id="TIGR02406">
    <property type="entry name" value="ectoine_EctA"/>
    <property type="match status" value="1"/>
</dbReference>
<organism evidence="11 12">
    <name type="scientific">Alkalicoccus halolimnae</name>
    <dbReference type="NCBI Taxonomy" id="1667239"/>
    <lineage>
        <taxon>Bacteria</taxon>
        <taxon>Bacillati</taxon>
        <taxon>Bacillota</taxon>
        <taxon>Bacilli</taxon>
        <taxon>Bacillales</taxon>
        <taxon>Bacillaceae</taxon>
        <taxon>Alkalicoccus</taxon>
    </lineage>
</organism>
<dbReference type="Gene3D" id="3.40.630.30">
    <property type="match status" value="1"/>
</dbReference>
<comment type="pathway">
    <text evidence="2 9">Amine and polyamine biosynthesis; ectoine biosynthesis; L-ectoine from L-aspartate 4-semialdehyde: step 2/3.</text>
</comment>
<dbReference type="Pfam" id="PF00583">
    <property type="entry name" value="Acetyltransf_1"/>
    <property type="match status" value="1"/>
</dbReference>
<evidence type="ECO:0000313" key="11">
    <source>
        <dbReference type="EMBL" id="WWD78506.1"/>
    </source>
</evidence>
<reference evidence="11 12" key="1">
    <citation type="submission" date="2024-01" db="EMBL/GenBank/DDBJ databases">
        <title>Complete Genome Sequence of Alkalicoccus halolimnae BZ-SZ-XJ29T, a Moderately Halophilic Bacterium Isolated from a Salt Lake.</title>
        <authorList>
            <person name="Zhao B."/>
        </authorList>
    </citation>
    <scope>NUCLEOTIDE SEQUENCE [LARGE SCALE GENOMIC DNA]</scope>
    <source>
        <strain evidence="11 12">BZ-SZ-XJ29</strain>
    </source>
</reference>
<dbReference type="EMBL" id="CP144914">
    <property type="protein sequence ID" value="WWD78506.1"/>
    <property type="molecule type" value="Genomic_DNA"/>
</dbReference>
<proteinExistence type="inferred from homology"/>
<dbReference type="CDD" id="cd04301">
    <property type="entry name" value="NAT_SF"/>
    <property type="match status" value="1"/>
</dbReference>
<sequence>MTDDPVPVLENFSLEQPAKEDGQEMWALAKRTSLDVNSAYKYIMMAEYFSETCVSAKVDGKVVGFITAFIQPEHREVIFVWQVGVDSSQRGRGLAYKMLDELMNRESTKDVLYLEATITKDNTASQALFKKLAKERKTSCTVKETFPAEVFPGQQGEAEFTYRIGPFRK</sequence>
<feature type="domain" description="N-acetyltransferase" evidence="10">
    <location>
        <begin position="10"/>
        <end position="169"/>
    </location>
</feature>
<gene>
    <name evidence="9 11" type="primary">ectA</name>
    <name evidence="11" type="ORF">FTX54_008625</name>
</gene>